<evidence type="ECO:0000313" key="7">
    <source>
        <dbReference type="Proteomes" id="UP000491168"/>
    </source>
</evidence>
<feature type="signal peptide" evidence="1">
    <location>
        <begin position="1"/>
        <end position="22"/>
    </location>
</feature>
<organism evidence="3 6">
    <name type="scientific">Bacteroides caccae</name>
    <dbReference type="NCBI Taxonomy" id="47678"/>
    <lineage>
        <taxon>Bacteria</taxon>
        <taxon>Pseudomonadati</taxon>
        <taxon>Bacteroidota</taxon>
        <taxon>Bacteroidia</taxon>
        <taxon>Bacteroidales</taxon>
        <taxon>Bacteroidaceae</taxon>
        <taxon>Bacteroides</taxon>
    </lineage>
</organism>
<dbReference type="EMBL" id="VVYF01000013">
    <property type="protein sequence ID" value="KAA5490811.1"/>
    <property type="molecule type" value="Genomic_DNA"/>
</dbReference>
<gene>
    <name evidence="2" type="ORF">ERS852494_01967</name>
    <name evidence="3" type="ORF">ERS852558_00919</name>
    <name evidence="4" type="ORF">F2Y35_13675</name>
</gene>
<dbReference type="AlphaFoldDB" id="A0A174R0T8"/>
<reference evidence="5 6" key="1">
    <citation type="submission" date="2015-09" db="EMBL/GenBank/DDBJ databases">
        <authorList>
            <consortium name="Pathogen Informatics"/>
        </authorList>
    </citation>
    <scope>NUCLEOTIDE SEQUENCE [LARGE SCALE GENOMIC DNA]</scope>
    <source>
        <strain evidence="2 5">2789STDY5834880</strain>
        <strain evidence="3 6">2789STDY5834946</strain>
    </source>
</reference>
<evidence type="ECO:0000313" key="5">
    <source>
        <dbReference type="Proteomes" id="UP000095657"/>
    </source>
</evidence>
<dbReference type="Proteomes" id="UP000491168">
    <property type="component" value="Unassembled WGS sequence"/>
</dbReference>
<keyword evidence="1" id="KW-0732">Signal</keyword>
<feature type="chain" id="PRO_5014252476" evidence="1">
    <location>
        <begin position="23"/>
        <end position="967"/>
    </location>
</feature>
<name>A0A174R0T8_9BACE</name>
<evidence type="ECO:0000256" key="1">
    <source>
        <dbReference type="SAM" id="SignalP"/>
    </source>
</evidence>
<proteinExistence type="predicted"/>
<evidence type="ECO:0000313" key="6">
    <source>
        <dbReference type="Proteomes" id="UP000095725"/>
    </source>
</evidence>
<protein>
    <submittedName>
        <fullName evidence="3">Collagen triple helix repeat (20 copies)</fullName>
    </submittedName>
</protein>
<evidence type="ECO:0000313" key="4">
    <source>
        <dbReference type="EMBL" id="KAA5490811.1"/>
    </source>
</evidence>
<evidence type="ECO:0000313" key="2">
    <source>
        <dbReference type="EMBL" id="CUP31538.1"/>
    </source>
</evidence>
<dbReference type="RefSeq" id="WP_055171594.1">
    <property type="nucleotide sequence ID" value="NZ_CP081920.1"/>
</dbReference>
<dbReference type="Proteomes" id="UP000095657">
    <property type="component" value="Unassembled WGS sequence"/>
</dbReference>
<evidence type="ECO:0000313" key="3">
    <source>
        <dbReference type="EMBL" id="CUP76758.1"/>
    </source>
</evidence>
<keyword evidence="3" id="KW-0176">Collagen</keyword>
<reference evidence="4 7" key="2">
    <citation type="journal article" date="2019" name="Nat. Med.">
        <title>A library of human gut bacterial isolates paired with longitudinal multiomics data enables mechanistic microbiome research.</title>
        <authorList>
            <person name="Poyet M."/>
            <person name="Groussin M."/>
            <person name="Gibbons S.M."/>
            <person name="Avila-Pacheco J."/>
            <person name="Jiang X."/>
            <person name="Kearney S.M."/>
            <person name="Perrotta A.R."/>
            <person name="Berdy B."/>
            <person name="Zhao S."/>
            <person name="Lieberman T.D."/>
            <person name="Swanson P.K."/>
            <person name="Smith M."/>
            <person name="Roesemann S."/>
            <person name="Alexander J.E."/>
            <person name="Rich S.A."/>
            <person name="Livny J."/>
            <person name="Vlamakis H."/>
            <person name="Clish C."/>
            <person name="Bullock K."/>
            <person name="Deik A."/>
            <person name="Scott J."/>
            <person name="Pierce K.A."/>
            <person name="Xavier R.J."/>
            <person name="Alm E.J."/>
        </authorList>
    </citation>
    <scope>NUCLEOTIDE SEQUENCE [LARGE SCALE GENOMIC DNA]</scope>
    <source>
        <strain evidence="4 7">BIOML-A21</strain>
    </source>
</reference>
<dbReference type="Proteomes" id="UP000095725">
    <property type="component" value="Unassembled WGS sequence"/>
</dbReference>
<accession>A0A174R0T8</accession>
<sequence>MKRKFVKVMFFGALALSTVTYVGCKDYDDDIDNLQTQIDAVKVSLEELQTKVNSGSVITNVVKGENGITVTLSDGKSYELTNGKNGADADVWTIGEKDGYWYKNGVKTEYKAVGVDGAPGAAGPAGGEGTPGENGKYYVPNKETGCFDIYQDGKLVEATDISWKTAASEGGVTAVLNGNVLTLQGVEGAPDGIAIDITSGIALSSIAFIPDVVSTDVPYATTSKPFYHIESYLNEAKFNTTSGEFIAQKDWGKSNVVALNYRLNPEDANVDGKTVFGFIDRKVKTRAVGDKKVLLNVDETKVADGVVTIGTTINPNALAQNAEYNIAALQAWYGQKPMTSDYVYATSSEIDLVLADSVKTKEGDDAAITFYERTKSINKDGESDDFIKQFVALDAAANATFKYDATINLKDYVGLYSNDKDNWLAALGFKGMSYEFSIPENYLAEDDEKTNQQWFIVKEGENIAGNGVIKVNPEVKNGTPAIGRTPVVRVDAFLTSNAGEKKLVASSYIKLEITETSQAPDEKPDYGIIDMSADKAADYHKLEGGEKAFTNDYNLDNVSMDYQAINNKIYGTAKLTSTTFWNYYGGDDHKYNVLVTVTDKNGQELTIIDQEAEQSTDVVINDESGLLLNIKLNDDATKTSAIKVGINNLIKTQNTYKDVDGKGAKYSVKIIIPSNDTSHGDIVLQQVFYVKEECVAYTYNPLYYNETYKSLADGKTYKDCIVVKGQENSGWEMSSVVSEHFENNEAGENIFTYYNKVNNVKALQFQWASGVTGVSPSPLASFSTDQTVKLTEPMTERDDVKNMTYQVTLENGETCDFAYNIVFINPFVATKATGIKIFGNGIGVNTGATMPEVLVKDNEGSAIYSYSSTATVLVLSDKATNTYKLNAGMVSVEYAFVEEGDWAILDKNMSANSELKVNATTGVVTWKNEGSTLTRDYNLTVIATVTFKDLSVVKCEIPVTLTEKAIK</sequence>
<dbReference type="EMBL" id="CZAI01000004">
    <property type="protein sequence ID" value="CUP31538.1"/>
    <property type="molecule type" value="Genomic_DNA"/>
</dbReference>
<dbReference type="EMBL" id="CZBL01000003">
    <property type="protein sequence ID" value="CUP76758.1"/>
    <property type="molecule type" value="Genomic_DNA"/>
</dbReference>